<keyword evidence="3" id="KW-1185">Reference proteome</keyword>
<protein>
    <recommendedName>
        <fullName evidence="4">Tubulin-tyrosine ligase family protein</fullName>
    </recommendedName>
</protein>
<feature type="region of interest" description="Disordered" evidence="1">
    <location>
        <begin position="253"/>
        <end position="293"/>
    </location>
</feature>
<evidence type="ECO:0008006" key="4">
    <source>
        <dbReference type="Google" id="ProtNLM"/>
    </source>
</evidence>
<dbReference type="PANTHER" id="PTHR46069">
    <property type="entry name" value="TUBULIN TYROSINE LIGASE"/>
    <property type="match status" value="1"/>
</dbReference>
<feature type="region of interest" description="Disordered" evidence="1">
    <location>
        <begin position="1273"/>
        <end position="1335"/>
    </location>
</feature>
<proteinExistence type="predicted"/>
<feature type="region of interest" description="Disordered" evidence="1">
    <location>
        <begin position="40"/>
        <end position="93"/>
    </location>
</feature>
<dbReference type="EMBL" id="RRYP01000477">
    <property type="protein sequence ID" value="TNV87370.1"/>
    <property type="molecule type" value="Genomic_DNA"/>
</dbReference>
<dbReference type="InterPro" id="IPR004344">
    <property type="entry name" value="TTL/TTLL_fam"/>
</dbReference>
<name>A0A8J8P7R7_HALGN</name>
<feature type="region of interest" description="Disordered" evidence="1">
    <location>
        <begin position="533"/>
        <end position="568"/>
    </location>
</feature>
<evidence type="ECO:0000256" key="1">
    <source>
        <dbReference type="SAM" id="MobiDB-lite"/>
    </source>
</evidence>
<dbReference type="PANTHER" id="PTHR46069:SF1">
    <property type="entry name" value="CHROMOSOME UNDETERMINED SCAFFOLD_125, WHOLE GENOME SHOTGUN SEQUENCE"/>
    <property type="match status" value="1"/>
</dbReference>
<feature type="compositionally biased region" description="Basic and acidic residues" evidence="1">
    <location>
        <begin position="257"/>
        <end position="270"/>
    </location>
</feature>
<accession>A0A8J8P7R7</accession>
<gene>
    <name evidence="2" type="ORF">FGO68_gene4182</name>
</gene>
<dbReference type="SUPFAM" id="SSF56059">
    <property type="entry name" value="Glutathione synthetase ATP-binding domain-like"/>
    <property type="match status" value="1"/>
</dbReference>
<dbReference type="Gene3D" id="3.30.470.20">
    <property type="entry name" value="ATP-grasp fold, B domain"/>
    <property type="match status" value="1"/>
</dbReference>
<comment type="caution">
    <text evidence="2">The sequence shown here is derived from an EMBL/GenBank/DDBJ whole genome shotgun (WGS) entry which is preliminary data.</text>
</comment>
<sequence length="1663" mass="185569">MIGAGPSEVGAVEATGEILESQNSGAAVVGGLYTQIKPIHSQHSTNPAPPISTEKLSKHHQQKWKVWDQLNSSRGGGDHTQLLNQPNDDGRVQKHLVAPGDLSTINLEQRKVGKLENTVAHKSIINSGTGSLYHNVVRNLSTSGSQSRKLSIHQNGINNRAHGATSQQRVYPSQQAVNQEFQTMTAVTLPDEEQHGYGHSTRFRMATGDDTVIAQNRQQLIAQVNADKQHQMSSSSELTGYPKVVNNVTPNMRKAKKDQSQQRNQTDKQRGSLPLAQSTIAESTTTSGGAKIFDYDSPPIAQKVIDFKKQHFYMGDTGLLPPNSLEKFLAQQQMSLLDQQNQSKEQIRNKNFFLLQSLDTANGTAPKQSIQLPATTTQQQQLPLNANDKHFFTSTPSYVATPTNNKKKGYTTVGQTIQEGNPTIPDKLIYQSPQTQLSRPSNQDQIVSKRENIASSTNTGAASNSVQKSFFKLYPSQDTRIKGQYIDNGSMTKLNNIDLGVMAASVNEGNINGRLIQIINQAGDGEGLRYEHEVGPSTGKRKKISKLQSDQNAQGGKQTLPNKKINGPVEDLEPLIKVPRQLTSDAMTSQLQKFTLQHVQQAQSQQYTYYHPLNGGSLKFPSYSNNLMLNGIVGVPQSIDDAVALLKQATVAKQSYNIVSNATSGPTGGTGNRSQLHSKAFAGIVGPGGAGGSNFLLQTKKAYISSQKKQQQQIASGSQNLTTQKFERPRQSEIIRHTNVPTGTSGFLYESSPSKAIASQNLNAQTTFPQPTIVETVSIIGSAAASANYQNAKPLLFSSQQNYHSSLPAQFDPTMYFKNLNQSTMGSTQSQFRNNNGSNNNTLKPIQVAIQTFPNAATQQFIAGAQLFAGIAANGQYFGYKKDPNLVGFLDIHRMNMALPGQQQPLSQKEQTNSQEQLKYANKCGNSSPQQTGNAYLLRKANQQRLNAMMNGEDVQEGQVIQPMDKEHLSFIVLPGNNSVLIKDALLRRNWKWRECTSQSDPCFHFKWQPVSWGIKFEQLGSNIVPGQHPCTKQLVNHFEFHSHLTEKSKLFKNMTDYAVGKLRENVFNYIPLTFFVEIDISKTKVFAKAMLPFFNSFYALEDNKKKVMKYYEKLYDYNINGGGALASKSLGALPGLSKAPDEAAIRSMVPQSDNPNEEAFIFKHFYNNRRGLIKQHLKEEKEAQQLGGIKKNFHRYTMPFCHFTGFNLWLLKPTKLNRGRGIHVINNLTELKSLISRYCEGWYKPTGVVAKQSNIQQYAITSNDAPQALAIQTPQNLDQRDGSLERAGTDDELGDIDETNESVEKGSPEHINNTQATSKLQMQQPTVQDAPKKATTQNSAYKFKHNSFIIQKYIEKPLLIYQRKFDIRVWVFINYDGGVYFFKEGYLRTSSSEFSIDPNNPDDQFVHLTNNAVQKYAENYGSFEDGNQMSYQQLQDYLDSNGFPNRSVKDQLVPVMKSLIMRSVLATRKILDPNRRRNCFELFGYDFIIDEDFNTWLIEVNTNPCIEESSSILKKLIPRMIDDMMKLSVDAFFSDFTPPSGTPPEHVPTFNVPGYSDEENMWEQLCNLRDKRSRREAKVKHILTKPHILNSPFAFQVKDRSFKIKKYIAPTAMPLLPSDQPINQPLTHNISSQDRLETTTAAEQCAVELKVTPSADELVLSA</sequence>
<dbReference type="PROSITE" id="PS51221">
    <property type="entry name" value="TTL"/>
    <property type="match status" value="1"/>
</dbReference>
<dbReference type="OrthoDB" id="202825at2759"/>
<dbReference type="Pfam" id="PF03133">
    <property type="entry name" value="TTL"/>
    <property type="match status" value="1"/>
</dbReference>
<organism evidence="2 3">
    <name type="scientific">Halteria grandinella</name>
    <dbReference type="NCBI Taxonomy" id="5974"/>
    <lineage>
        <taxon>Eukaryota</taxon>
        <taxon>Sar</taxon>
        <taxon>Alveolata</taxon>
        <taxon>Ciliophora</taxon>
        <taxon>Intramacronucleata</taxon>
        <taxon>Spirotrichea</taxon>
        <taxon>Stichotrichia</taxon>
        <taxon>Sporadotrichida</taxon>
        <taxon>Halteriidae</taxon>
        <taxon>Halteria</taxon>
    </lineage>
</organism>
<reference evidence="2" key="1">
    <citation type="submission" date="2019-06" db="EMBL/GenBank/DDBJ databases">
        <authorList>
            <person name="Zheng W."/>
        </authorList>
    </citation>
    <scope>NUCLEOTIDE SEQUENCE</scope>
    <source>
        <strain evidence="2">QDHG01</strain>
    </source>
</reference>
<feature type="compositionally biased region" description="Polar residues" evidence="1">
    <location>
        <begin position="546"/>
        <end position="561"/>
    </location>
</feature>
<dbReference type="Proteomes" id="UP000785679">
    <property type="component" value="Unassembled WGS sequence"/>
</dbReference>
<evidence type="ECO:0000313" key="2">
    <source>
        <dbReference type="EMBL" id="TNV87370.1"/>
    </source>
</evidence>
<feature type="compositionally biased region" description="Basic and acidic residues" evidence="1">
    <location>
        <begin position="1279"/>
        <end position="1290"/>
    </location>
</feature>
<evidence type="ECO:0000313" key="3">
    <source>
        <dbReference type="Proteomes" id="UP000785679"/>
    </source>
</evidence>
<feature type="compositionally biased region" description="Polar residues" evidence="1">
    <location>
        <begin position="1311"/>
        <end position="1328"/>
    </location>
</feature>
<feature type="compositionally biased region" description="Acidic residues" evidence="1">
    <location>
        <begin position="1291"/>
        <end position="1302"/>
    </location>
</feature>
<feature type="compositionally biased region" description="Polar residues" evidence="1">
    <location>
        <begin position="275"/>
        <end position="288"/>
    </location>
</feature>